<evidence type="ECO:0000313" key="2">
    <source>
        <dbReference type="EMBL" id="MFL9831743.1"/>
    </source>
</evidence>
<dbReference type="PANTHER" id="PTHR30565">
    <property type="entry name" value="PROTEIN YCIF"/>
    <property type="match status" value="1"/>
</dbReference>
<gene>
    <name evidence="2" type="ORF">ABS764_12885</name>
</gene>
<dbReference type="InterPro" id="IPR010287">
    <property type="entry name" value="DUF892_YciF-like"/>
</dbReference>
<dbReference type="RefSeq" id="WP_408082211.1">
    <property type="nucleotide sequence ID" value="NZ_JBELQA010000007.1"/>
</dbReference>
<sequence length="201" mass="21899">MKTTKSTAGTKTKSAATKTKSNKNTKGKSSAAEGLRELFEDSLKDIYWAEKALTKALPKMAKNATSENLISTLNDHLTVTEEQVSRLEQVFELIGKKASAKKCDAMEGLIKEGESIIEETESGPVRDAGIIAASQKIEHYEIASYGTLAAFAETLGEEDALALLQQTLEEEKEADTLLTDVAYNNINFEAAEEDDEDDEEA</sequence>
<dbReference type="CDD" id="cd07909">
    <property type="entry name" value="YciF"/>
    <property type="match status" value="1"/>
</dbReference>
<dbReference type="InterPro" id="IPR009078">
    <property type="entry name" value="Ferritin-like_SF"/>
</dbReference>
<accession>A0ABW8XVQ0</accession>
<evidence type="ECO:0000313" key="3">
    <source>
        <dbReference type="Proteomes" id="UP001629260"/>
    </source>
</evidence>
<dbReference type="Proteomes" id="UP001629260">
    <property type="component" value="Unassembled WGS sequence"/>
</dbReference>
<protein>
    <submittedName>
        <fullName evidence="2">Ferritin-like domain-containing protein</fullName>
    </submittedName>
</protein>
<dbReference type="InterPro" id="IPR047114">
    <property type="entry name" value="YciF"/>
</dbReference>
<reference evidence="2 3" key="1">
    <citation type="submission" date="2024-06" db="EMBL/GenBank/DDBJ databases">
        <authorList>
            <person name="Kaempfer P."/>
            <person name="Viver T."/>
        </authorList>
    </citation>
    <scope>NUCLEOTIDE SEQUENCE [LARGE SCALE GENOMIC DNA]</scope>
    <source>
        <strain evidence="2 3">ST-87</strain>
    </source>
</reference>
<name>A0ABW8XVQ0_9FLAO</name>
<evidence type="ECO:0000256" key="1">
    <source>
        <dbReference type="SAM" id="MobiDB-lite"/>
    </source>
</evidence>
<dbReference type="PANTHER" id="PTHR30565:SF9">
    <property type="entry name" value="PROTEIN YCIF"/>
    <property type="match status" value="1"/>
</dbReference>
<keyword evidence="3" id="KW-1185">Reference proteome</keyword>
<dbReference type="EMBL" id="JBELQA010000007">
    <property type="protein sequence ID" value="MFL9831743.1"/>
    <property type="molecule type" value="Genomic_DNA"/>
</dbReference>
<proteinExistence type="predicted"/>
<feature type="compositionally biased region" description="Low complexity" evidence="1">
    <location>
        <begin position="1"/>
        <end position="19"/>
    </location>
</feature>
<dbReference type="Gene3D" id="1.20.1260.10">
    <property type="match status" value="1"/>
</dbReference>
<organism evidence="2 3">
    <name type="scientific">Flavobacterium plantiphilum</name>
    <dbReference type="NCBI Taxonomy" id="3163297"/>
    <lineage>
        <taxon>Bacteria</taxon>
        <taxon>Pseudomonadati</taxon>
        <taxon>Bacteroidota</taxon>
        <taxon>Flavobacteriia</taxon>
        <taxon>Flavobacteriales</taxon>
        <taxon>Flavobacteriaceae</taxon>
        <taxon>Flavobacterium</taxon>
    </lineage>
</organism>
<comment type="caution">
    <text evidence="2">The sequence shown here is derived from an EMBL/GenBank/DDBJ whole genome shotgun (WGS) entry which is preliminary data.</text>
</comment>
<dbReference type="InterPro" id="IPR012347">
    <property type="entry name" value="Ferritin-like"/>
</dbReference>
<dbReference type="Pfam" id="PF05974">
    <property type="entry name" value="DUF892"/>
    <property type="match status" value="1"/>
</dbReference>
<dbReference type="SUPFAM" id="SSF47240">
    <property type="entry name" value="Ferritin-like"/>
    <property type="match status" value="1"/>
</dbReference>
<feature type="region of interest" description="Disordered" evidence="1">
    <location>
        <begin position="1"/>
        <end position="34"/>
    </location>
</feature>